<dbReference type="EC" id="4.2.1.1" evidence="4"/>
<dbReference type="SMART" id="SM01057">
    <property type="entry name" value="Carb_anhydrase"/>
    <property type="match status" value="1"/>
</dbReference>
<dbReference type="InterPro" id="IPR036398">
    <property type="entry name" value="CA_dom_sf"/>
</dbReference>
<comment type="subcellular location">
    <subcellularLocation>
        <location evidence="2">Secreted</location>
    </subcellularLocation>
</comment>
<keyword evidence="9" id="KW-1015">Disulfide bond</keyword>
<dbReference type="SMART" id="SM00159">
    <property type="entry name" value="PTX"/>
    <property type="match status" value="1"/>
</dbReference>
<evidence type="ECO:0000259" key="19">
    <source>
        <dbReference type="PROSITE" id="PS51828"/>
    </source>
</evidence>
<dbReference type="FunFam" id="3.10.200.10:FF:000003">
    <property type="entry name" value="Carbonic anhydrase 12"/>
    <property type="match status" value="1"/>
</dbReference>
<dbReference type="Pfam" id="PF00354">
    <property type="entry name" value="Pentaxin"/>
    <property type="match status" value="1"/>
</dbReference>
<dbReference type="GO" id="GO:0008270">
    <property type="term" value="F:zinc ion binding"/>
    <property type="evidence" value="ECO:0007669"/>
    <property type="project" value="InterPro"/>
</dbReference>
<dbReference type="GO" id="GO:0004089">
    <property type="term" value="F:carbonate dehydratase activity"/>
    <property type="evidence" value="ECO:0007669"/>
    <property type="project" value="UniProtKB-EC"/>
</dbReference>
<organism evidence="20 21">
    <name type="scientific">Dissostichus mawsoni</name>
    <name type="common">Antarctic cod</name>
    <dbReference type="NCBI Taxonomy" id="36200"/>
    <lineage>
        <taxon>Eukaryota</taxon>
        <taxon>Metazoa</taxon>
        <taxon>Chordata</taxon>
        <taxon>Craniata</taxon>
        <taxon>Vertebrata</taxon>
        <taxon>Euteleostomi</taxon>
        <taxon>Actinopterygii</taxon>
        <taxon>Neopterygii</taxon>
        <taxon>Teleostei</taxon>
        <taxon>Neoteleostei</taxon>
        <taxon>Acanthomorphata</taxon>
        <taxon>Eupercaria</taxon>
        <taxon>Perciformes</taxon>
        <taxon>Notothenioidei</taxon>
        <taxon>Nototheniidae</taxon>
        <taxon>Dissostichus</taxon>
    </lineage>
</organism>
<feature type="compositionally biased region" description="Basic and acidic residues" evidence="17">
    <location>
        <begin position="76"/>
        <end position="97"/>
    </location>
</feature>
<keyword evidence="11" id="KW-0456">Lyase</keyword>
<feature type="region of interest" description="Disordered" evidence="17">
    <location>
        <begin position="67"/>
        <end position="97"/>
    </location>
</feature>
<dbReference type="InterPro" id="IPR023561">
    <property type="entry name" value="Carbonic_anhydrase_a-class"/>
</dbReference>
<dbReference type="Gene3D" id="3.10.200.10">
    <property type="entry name" value="Alpha carbonic anhydrase"/>
    <property type="match status" value="1"/>
</dbReference>
<name>A0A7J5ZJ35_DISMA</name>
<evidence type="ECO:0000256" key="1">
    <source>
        <dbReference type="ARBA" id="ARBA00001947"/>
    </source>
</evidence>
<dbReference type="PROSITE" id="PS51828">
    <property type="entry name" value="PTX_2"/>
    <property type="match status" value="1"/>
</dbReference>
<dbReference type="OrthoDB" id="429145at2759"/>
<evidence type="ECO:0000256" key="7">
    <source>
        <dbReference type="ARBA" id="ARBA00022723"/>
    </source>
</evidence>
<evidence type="ECO:0000313" key="21">
    <source>
        <dbReference type="Proteomes" id="UP000518266"/>
    </source>
</evidence>
<comment type="catalytic activity">
    <reaction evidence="15">
        <text>hydrogencarbonate + H(+) = CO2 + H2O</text>
        <dbReference type="Rhea" id="RHEA:10748"/>
        <dbReference type="ChEBI" id="CHEBI:15377"/>
        <dbReference type="ChEBI" id="CHEBI:15378"/>
        <dbReference type="ChEBI" id="CHEBI:16526"/>
        <dbReference type="ChEBI" id="CHEBI:17544"/>
        <dbReference type="EC" id="4.2.1.1"/>
    </reaction>
</comment>
<keyword evidence="21" id="KW-1185">Reference proteome</keyword>
<dbReference type="PANTHER" id="PTHR18952:SF110">
    <property type="entry name" value="CARBONIC ANHYDRASE 6"/>
    <property type="match status" value="1"/>
</dbReference>
<comment type="cofactor">
    <cofactor evidence="1">
        <name>Zn(2+)</name>
        <dbReference type="ChEBI" id="CHEBI:29105"/>
    </cofactor>
</comment>
<evidence type="ECO:0000256" key="5">
    <source>
        <dbReference type="ARBA" id="ARBA00014200"/>
    </source>
</evidence>
<dbReference type="InterPro" id="IPR001759">
    <property type="entry name" value="PTX_dom"/>
</dbReference>
<evidence type="ECO:0000256" key="13">
    <source>
        <dbReference type="ARBA" id="ARBA00031549"/>
    </source>
</evidence>
<dbReference type="Gene3D" id="2.60.120.200">
    <property type="match status" value="1"/>
</dbReference>
<feature type="domain" description="Pentraxin (PTX)" evidence="19">
    <location>
        <begin position="484"/>
        <end position="688"/>
    </location>
</feature>
<dbReference type="AlphaFoldDB" id="A0A7J5ZJ35"/>
<reference evidence="20 21" key="1">
    <citation type="submission" date="2020-03" db="EMBL/GenBank/DDBJ databases">
        <title>Dissostichus mawsoni Genome sequencing and assembly.</title>
        <authorList>
            <person name="Park H."/>
        </authorList>
    </citation>
    <scope>NUCLEOTIDE SEQUENCE [LARGE SCALE GENOMIC DNA]</scope>
    <source>
        <strain evidence="20">DM0001</strain>
        <tissue evidence="20">Muscle</tissue>
    </source>
</reference>
<keyword evidence="10" id="KW-0325">Glycoprotein</keyword>
<keyword evidence="6" id="KW-0964">Secreted</keyword>
<evidence type="ECO:0000256" key="9">
    <source>
        <dbReference type="ARBA" id="ARBA00023157"/>
    </source>
</evidence>
<evidence type="ECO:0000256" key="17">
    <source>
        <dbReference type="SAM" id="MobiDB-lite"/>
    </source>
</evidence>
<dbReference type="Pfam" id="PF00194">
    <property type="entry name" value="Carb_anhydrase"/>
    <property type="match status" value="1"/>
</dbReference>
<evidence type="ECO:0000256" key="12">
    <source>
        <dbReference type="ARBA" id="ARBA00025355"/>
    </source>
</evidence>
<evidence type="ECO:0000313" key="20">
    <source>
        <dbReference type="EMBL" id="KAF3860328.1"/>
    </source>
</evidence>
<comment type="caution">
    <text evidence="20">The sequence shown here is derived from an EMBL/GenBank/DDBJ whole genome shotgun (WGS) entry which is preliminary data.</text>
</comment>
<comment type="caution">
    <text evidence="16">Lacks conserved residue(s) required for the propagation of feature annotation.</text>
</comment>
<dbReference type="EMBL" id="JAAKFY010000002">
    <property type="protein sequence ID" value="KAF3860328.1"/>
    <property type="molecule type" value="Genomic_DNA"/>
</dbReference>
<accession>A0A7J5ZJ35</accession>
<dbReference type="GO" id="GO:0005615">
    <property type="term" value="C:extracellular space"/>
    <property type="evidence" value="ECO:0007669"/>
    <property type="project" value="TreeGrafter"/>
</dbReference>
<evidence type="ECO:0000256" key="10">
    <source>
        <dbReference type="ARBA" id="ARBA00023180"/>
    </source>
</evidence>
<keyword evidence="8" id="KW-0862">Zinc</keyword>
<evidence type="ECO:0000256" key="2">
    <source>
        <dbReference type="ARBA" id="ARBA00004613"/>
    </source>
</evidence>
<evidence type="ECO:0000256" key="11">
    <source>
        <dbReference type="ARBA" id="ARBA00023239"/>
    </source>
</evidence>
<dbReference type="Proteomes" id="UP000518266">
    <property type="component" value="Unassembled WGS sequence"/>
</dbReference>
<evidence type="ECO:0000256" key="16">
    <source>
        <dbReference type="PROSITE-ProRule" id="PRU01172"/>
    </source>
</evidence>
<sequence length="688" mass="76927">MFCVDCIQHQLVDLFLLNNAHTLDQTKNDKLNSCFVIVTELQGLVNLHSGVATGVKNLTCVNLQDRHGSGSADETQGARDASDSLISERESGRDAETKPRYWLGLAHEADSARKDARSPSGGSLTDANSFLLTLGLMGRALGGFSRGFKTSLYLQFKSEGKTSEVSLSCVKEHRRSDGVPLRVCLREGALDQMHWPTKYPSCGGKKQSPIDIQRRSVRHNPDMLQLELNGYDAQSGNFLMSNNGHSVQIDLPPTMMITKGLPGKYTAVQMHLHWGGWDLEASGAEHTIDGIRYMAELHVVHYNSDKYKSFTEARDKTDGLADGHFENTYYSDFISNLDNIKYTGQSMNISGIDVRSMLPENLNHFFRYEGSLTTPPCYESILWTVFDTPITLSHNQIRKLEHTLMDIHNQTLWNDYRMAQPLNSRVVESSFLPRLGKGTFCRQDEIESRLLKIEGLITSLGKHIHTGGHHNPSRPTRLETRALFPLVLHFQEKNSGSYALARLGHPMELDSFTVCMHVRPQLEGVHTVISYSSNGNDNELTISIVEDRDSREVGLWIGNEFVNLPHNFKSHKWANYCITWSSLTGGAELWINGMVGEQRYLKNGYTISPDGVFIVGKDQDGLLGISNADGFVGKMTDINVWDYVLTTADIRDQLSCETNGTVMGNVFSWGTTELSLFGGVQLDSQYRC</sequence>
<feature type="domain" description="Alpha-carbonic anhydrase" evidence="18">
    <location>
        <begin position="181"/>
        <end position="431"/>
    </location>
</feature>
<dbReference type="PRINTS" id="PR00895">
    <property type="entry name" value="PENTAXIN"/>
</dbReference>
<evidence type="ECO:0000256" key="15">
    <source>
        <dbReference type="ARBA" id="ARBA00048348"/>
    </source>
</evidence>
<evidence type="ECO:0000256" key="4">
    <source>
        <dbReference type="ARBA" id="ARBA00012925"/>
    </source>
</evidence>
<protein>
    <recommendedName>
        <fullName evidence="5">Carbonic anhydrase 6</fullName>
        <ecNumber evidence="4">4.2.1.1</ecNumber>
    </recommendedName>
    <alternativeName>
        <fullName evidence="13">Carbonate dehydratase VI</fullName>
    </alternativeName>
    <alternativeName>
        <fullName evidence="14">Carbonic anhydrase VI</fullName>
    </alternativeName>
</protein>
<evidence type="ECO:0000259" key="18">
    <source>
        <dbReference type="PROSITE" id="PS51144"/>
    </source>
</evidence>
<evidence type="ECO:0000256" key="3">
    <source>
        <dbReference type="ARBA" id="ARBA00010718"/>
    </source>
</evidence>
<evidence type="ECO:0000256" key="8">
    <source>
        <dbReference type="ARBA" id="ARBA00022833"/>
    </source>
</evidence>
<dbReference type="SUPFAM" id="SSF51069">
    <property type="entry name" value="Carbonic anhydrase"/>
    <property type="match status" value="1"/>
</dbReference>
<comment type="similarity">
    <text evidence="3">Belongs to the alpha-carbonic anhydrase family.</text>
</comment>
<dbReference type="InterPro" id="IPR013320">
    <property type="entry name" value="ConA-like_dom_sf"/>
</dbReference>
<evidence type="ECO:0000256" key="14">
    <source>
        <dbReference type="ARBA" id="ARBA00032196"/>
    </source>
</evidence>
<dbReference type="PANTHER" id="PTHR18952">
    <property type="entry name" value="CARBONIC ANHYDRASE"/>
    <property type="match status" value="1"/>
</dbReference>
<dbReference type="InterPro" id="IPR001148">
    <property type="entry name" value="CA_dom"/>
</dbReference>
<keyword evidence="7" id="KW-0479">Metal-binding</keyword>
<gene>
    <name evidence="20" type="ORF">F7725_000583</name>
</gene>
<comment type="function">
    <text evidence="12">Reversible hydration of carbon dioxide. Its role in saliva is unknown.</text>
</comment>
<evidence type="ECO:0000256" key="6">
    <source>
        <dbReference type="ARBA" id="ARBA00022525"/>
    </source>
</evidence>
<dbReference type="SUPFAM" id="SSF49899">
    <property type="entry name" value="Concanavalin A-like lectins/glucanases"/>
    <property type="match status" value="1"/>
</dbReference>
<proteinExistence type="inferred from homology"/>
<dbReference type="PROSITE" id="PS51144">
    <property type="entry name" value="ALPHA_CA_2"/>
    <property type="match status" value="1"/>
</dbReference>